<protein>
    <submittedName>
        <fullName evidence="1">Uncharacterized protein</fullName>
    </submittedName>
</protein>
<gene>
    <name evidence="1" type="ORF">LTRI10_LOCUS42882</name>
</gene>
<evidence type="ECO:0000313" key="1">
    <source>
        <dbReference type="EMBL" id="CAL1402916.1"/>
    </source>
</evidence>
<accession>A0AAV2FX62</accession>
<dbReference type="Proteomes" id="UP001497516">
    <property type="component" value="Chromosome 7"/>
</dbReference>
<name>A0AAV2FX62_9ROSI</name>
<keyword evidence="2" id="KW-1185">Reference proteome</keyword>
<evidence type="ECO:0000313" key="2">
    <source>
        <dbReference type="Proteomes" id="UP001497516"/>
    </source>
</evidence>
<dbReference type="AlphaFoldDB" id="A0AAV2FX62"/>
<reference evidence="1 2" key="1">
    <citation type="submission" date="2024-04" db="EMBL/GenBank/DDBJ databases">
        <authorList>
            <person name="Fracassetti M."/>
        </authorList>
    </citation>
    <scope>NUCLEOTIDE SEQUENCE [LARGE SCALE GENOMIC DNA]</scope>
</reference>
<dbReference type="EMBL" id="OZ034820">
    <property type="protein sequence ID" value="CAL1402916.1"/>
    <property type="molecule type" value="Genomic_DNA"/>
</dbReference>
<proteinExistence type="predicted"/>
<sequence>MSQMKLVTSSTGMSRAIAEMNATNRGQVMNLNTEGRAAYVCVYQEKKAQQESGELSKMEFFKWLDTKDTGVWRNPHKKEQYEKMQELVDSSKDSDKPVSEDQAFHIVLGYNSGYCHGLGYGQSAPSRRRDHVDANYEQLFRDKS</sequence>
<organism evidence="1 2">
    <name type="scientific">Linum trigynum</name>
    <dbReference type="NCBI Taxonomy" id="586398"/>
    <lineage>
        <taxon>Eukaryota</taxon>
        <taxon>Viridiplantae</taxon>
        <taxon>Streptophyta</taxon>
        <taxon>Embryophyta</taxon>
        <taxon>Tracheophyta</taxon>
        <taxon>Spermatophyta</taxon>
        <taxon>Magnoliopsida</taxon>
        <taxon>eudicotyledons</taxon>
        <taxon>Gunneridae</taxon>
        <taxon>Pentapetalae</taxon>
        <taxon>rosids</taxon>
        <taxon>fabids</taxon>
        <taxon>Malpighiales</taxon>
        <taxon>Linaceae</taxon>
        <taxon>Linum</taxon>
    </lineage>
</organism>